<evidence type="ECO:0000256" key="6">
    <source>
        <dbReference type="SAM" id="Phobius"/>
    </source>
</evidence>
<dbReference type="Proteomes" id="UP000197065">
    <property type="component" value="Unassembled WGS sequence"/>
</dbReference>
<sequence>MSEAILSYGSFFLTTALAYAILCLGLNLQWGKTGLFNVGVAGFVGVGAYVSAILTTPWSSAHLGGFGLFWPLGWLAGAAATALMSLLVGALTLRLRQDYLAITTFGFAVAIQLVLLNLQPLTGGPFGIGFIPRPFESLADRPLLFGLGNLAIVATLVLVLYLALQNLSRSPWGRVLRAIREDETAALALGKNAARYRLQAFALGGGLMGLGGAIQAHFTGFIAPNNYLPNLTFQVWTMLIIGGSGSNRGAILGALFVWALWAATGGAITAFVPAELQARASALQIAAIGLGLCLVLLLRPGGLFGLRRHAARG</sequence>
<dbReference type="PANTHER" id="PTHR30482">
    <property type="entry name" value="HIGH-AFFINITY BRANCHED-CHAIN AMINO ACID TRANSPORT SYSTEM PERMEASE"/>
    <property type="match status" value="1"/>
</dbReference>
<dbReference type="EMBL" id="FYEH01000009">
    <property type="protein sequence ID" value="SNB72585.1"/>
    <property type="molecule type" value="Genomic_DNA"/>
</dbReference>
<feature type="transmembrane region" description="Helical" evidence="6">
    <location>
        <begin position="200"/>
        <end position="221"/>
    </location>
</feature>
<reference evidence="7 8" key="1">
    <citation type="submission" date="2017-06" db="EMBL/GenBank/DDBJ databases">
        <authorList>
            <person name="Kim H.J."/>
            <person name="Triplett B.A."/>
        </authorList>
    </citation>
    <scope>NUCLEOTIDE SEQUENCE [LARGE SCALE GENOMIC DNA]</scope>
    <source>
        <strain evidence="7 8">B29T1</strain>
    </source>
</reference>
<keyword evidence="2" id="KW-1003">Cell membrane</keyword>
<feature type="transmembrane region" description="Helical" evidence="6">
    <location>
        <begin position="68"/>
        <end position="92"/>
    </location>
</feature>
<evidence type="ECO:0000256" key="4">
    <source>
        <dbReference type="ARBA" id="ARBA00022989"/>
    </source>
</evidence>
<evidence type="ECO:0000256" key="1">
    <source>
        <dbReference type="ARBA" id="ARBA00004651"/>
    </source>
</evidence>
<feature type="transmembrane region" description="Helical" evidence="6">
    <location>
        <begin position="250"/>
        <end position="272"/>
    </location>
</feature>
<evidence type="ECO:0000256" key="3">
    <source>
        <dbReference type="ARBA" id="ARBA00022692"/>
    </source>
</evidence>
<dbReference type="AlphaFoldDB" id="A0A212RJI4"/>
<dbReference type="CDD" id="cd06581">
    <property type="entry name" value="TM_PBP1_LivM_like"/>
    <property type="match status" value="1"/>
</dbReference>
<dbReference type="Pfam" id="PF02653">
    <property type="entry name" value="BPD_transp_2"/>
    <property type="match status" value="1"/>
</dbReference>
<dbReference type="PANTHER" id="PTHR30482:SF10">
    <property type="entry name" value="HIGH-AFFINITY BRANCHED-CHAIN AMINO ACID TRANSPORT PROTEIN BRAE"/>
    <property type="match status" value="1"/>
</dbReference>
<accession>A0A212RJI4</accession>
<dbReference type="OrthoDB" id="9814461at2"/>
<keyword evidence="4 6" id="KW-1133">Transmembrane helix</keyword>
<feature type="transmembrane region" description="Helical" evidence="6">
    <location>
        <begin position="227"/>
        <end position="243"/>
    </location>
</feature>
<evidence type="ECO:0000313" key="7">
    <source>
        <dbReference type="EMBL" id="SNB72585.1"/>
    </source>
</evidence>
<feature type="transmembrane region" description="Helical" evidence="6">
    <location>
        <begin position="278"/>
        <end position="298"/>
    </location>
</feature>
<feature type="transmembrane region" description="Helical" evidence="6">
    <location>
        <begin position="99"/>
        <end position="118"/>
    </location>
</feature>
<dbReference type="RefSeq" id="WP_088562059.1">
    <property type="nucleotide sequence ID" value="NZ_FYEH01000009.1"/>
</dbReference>
<keyword evidence="3 6" id="KW-0812">Transmembrane</keyword>
<protein>
    <submittedName>
        <fullName evidence="7">Amino acid/amide ABC transporter membrane protein 2, HAAT family</fullName>
    </submittedName>
</protein>
<keyword evidence="8" id="KW-1185">Reference proteome</keyword>
<feature type="transmembrane region" description="Helical" evidence="6">
    <location>
        <begin position="35"/>
        <end position="56"/>
    </location>
</feature>
<keyword evidence="5 6" id="KW-0472">Membrane</keyword>
<dbReference type="GO" id="GO:0015658">
    <property type="term" value="F:branched-chain amino acid transmembrane transporter activity"/>
    <property type="evidence" value="ECO:0007669"/>
    <property type="project" value="InterPro"/>
</dbReference>
<comment type="subcellular location">
    <subcellularLocation>
        <location evidence="1">Cell membrane</location>
        <topology evidence="1">Multi-pass membrane protein</topology>
    </subcellularLocation>
</comment>
<feature type="transmembrane region" description="Helical" evidence="6">
    <location>
        <begin position="6"/>
        <end position="28"/>
    </location>
</feature>
<evidence type="ECO:0000256" key="5">
    <source>
        <dbReference type="ARBA" id="ARBA00023136"/>
    </source>
</evidence>
<feature type="transmembrane region" description="Helical" evidence="6">
    <location>
        <begin position="143"/>
        <end position="164"/>
    </location>
</feature>
<gene>
    <name evidence="7" type="ORF">SAMN07250955_109127</name>
</gene>
<dbReference type="InterPro" id="IPR001851">
    <property type="entry name" value="ABC_transp_permease"/>
</dbReference>
<organism evidence="7 8">
    <name type="scientific">Arboricoccus pini</name>
    <dbReference type="NCBI Taxonomy" id="1963835"/>
    <lineage>
        <taxon>Bacteria</taxon>
        <taxon>Pseudomonadati</taxon>
        <taxon>Pseudomonadota</taxon>
        <taxon>Alphaproteobacteria</taxon>
        <taxon>Geminicoccales</taxon>
        <taxon>Geminicoccaceae</taxon>
        <taxon>Arboricoccus</taxon>
    </lineage>
</organism>
<dbReference type="InterPro" id="IPR043428">
    <property type="entry name" value="LivM-like"/>
</dbReference>
<proteinExistence type="predicted"/>
<evidence type="ECO:0000256" key="2">
    <source>
        <dbReference type="ARBA" id="ARBA00022475"/>
    </source>
</evidence>
<evidence type="ECO:0000313" key="8">
    <source>
        <dbReference type="Proteomes" id="UP000197065"/>
    </source>
</evidence>
<dbReference type="GO" id="GO:0005886">
    <property type="term" value="C:plasma membrane"/>
    <property type="evidence" value="ECO:0007669"/>
    <property type="project" value="UniProtKB-SubCell"/>
</dbReference>
<name>A0A212RJI4_9PROT</name>